<keyword evidence="2" id="KW-1185">Reference proteome</keyword>
<evidence type="ECO:0000313" key="1">
    <source>
        <dbReference type="EMBL" id="KAK8001716.1"/>
    </source>
</evidence>
<name>A0ABR1R7D6_9PEZI</name>
<reference evidence="1 2" key="1">
    <citation type="submission" date="2023-01" db="EMBL/GenBank/DDBJ databases">
        <title>Analysis of 21 Apiospora genomes using comparative genomics revels a genus with tremendous synthesis potential of carbohydrate active enzymes and secondary metabolites.</title>
        <authorList>
            <person name="Sorensen T."/>
        </authorList>
    </citation>
    <scope>NUCLEOTIDE SEQUENCE [LARGE SCALE GENOMIC DNA]</scope>
    <source>
        <strain evidence="1 2">CBS 20057</strain>
    </source>
</reference>
<protein>
    <submittedName>
        <fullName evidence="1">Uncharacterized protein</fullName>
    </submittedName>
</protein>
<comment type="caution">
    <text evidence="1">The sequence shown here is derived from an EMBL/GenBank/DDBJ whole genome shotgun (WGS) entry which is preliminary data.</text>
</comment>
<organism evidence="1 2">
    <name type="scientific">Apiospora marii</name>
    <dbReference type="NCBI Taxonomy" id="335849"/>
    <lineage>
        <taxon>Eukaryota</taxon>
        <taxon>Fungi</taxon>
        <taxon>Dikarya</taxon>
        <taxon>Ascomycota</taxon>
        <taxon>Pezizomycotina</taxon>
        <taxon>Sordariomycetes</taxon>
        <taxon>Xylariomycetidae</taxon>
        <taxon>Amphisphaeriales</taxon>
        <taxon>Apiosporaceae</taxon>
        <taxon>Apiospora</taxon>
    </lineage>
</organism>
<dbReference type="Proteomes" id="UP001396898">
    <property type="component" value="Unassembled WGS sequence"/>
</dbReference>
<gene>
    <name evidence="1" type="ORF">PG991_013938</name>
</gene>
<proteinExistence type="predicted"/>
<dbReference type="EMBL" id="JAQQWI010000018">
    <property type="protein sequence ID" value="KAK8001716.1"/>
    <property type="molecule type" value="Genomic_DNA"/>
</dbReference>
<accession>A0ABR1R7D6</accession>
<sequence length="186" mass="20427">MSPEAETPGAVGSNGSSPASELCAEAIRLFISIVKHISQSDGPYISETYLSCLQRSLDRFRLWDDAYGVSRGEIDYLFKGSRRVRRSITGLLVSISLNLIDRLGPLFMDELNNNPTPGDQQHQCHDMKRLIECITGGVDASSSTEGSADFAPDSIDEIAEDLKADTMGLLELDPLIRHPVIETETR</sequence>
<evidence type="ECO:0000313" key="2">
    <source>
        <dbReference type="Proteomes" id="UP001396898"/>
    </source>
</evidence>